<dbReference type="InterPro" id="IPR049315">
    <property type="entry name" value="GDC-P_N"/>
</dbReference>
<keyword evidence="7" id="KW-1185">Reference proteome</keyword>
<dbReference type="InterPro" id="IPR023010">
    <property type="entry name" value="GcvPA"/>
</dbReference>
<comment type="similarity">
    <text evidence="4">Belongs to the GcvP family. N-terminal subunit subfamily.</text>
</comment>
<reference evidence="6 7" key="1">
    <citation type="journal article" date="2011" name="J. Microbiol.">
        <title>Bacillus kyonggiensis sp. nov., isolated from soil of a lettuce field.</title>
        <authorList>
            <person name="Dong K."/>
            <person name="Lee S."/>
        </authorList>
    </citation>
    <scope>NUCLEOTIDE SEQUENCE [LARGE SCALE GENOMIC DNA]</scope>
    <source>
        <strain evidence="6 7">NB22</strain>
    </source>
</reference>
<dbReference type="GO" id="GO:0019464">
    <property type="term" value="P:glycine decarboxylation via glycine cleavage system"/>
    <property type="evidence" value="ECO:0007669"/>
    <property type="project" value="UniProtKB-UniRule"/>
</dbReference>
<evidence type="ECO:0000313" key="7">
    <source>
        <dbReference type="Proteomes" id="UP000307756"/>
    </source>
</evidence>
<comment type="subunit">
    <text evidence="4">The glycine cleavage system is composed of four proteins: P, T, L and H. In this organism, the P 'protein' is a heterodimer of two subunits.</text>
</comment>
<evidence type="ECO:0000256" key="4">
    <source>
        <dbReference type="HAMAP-Rule" id="MF_00712"/>
    </source>
</evidence>
<dbReference type="Proteomes" id="UP000307756">
    <property type="component" value="Unassembled WGS sequence"/>
</dbReference>
<evidence type="ECO:0000256" key="3">
    <source>
        <dbReference type="ARBA" id="ARBA00049026"/>
    </source>
</evidence>
<comment type="catalytic activity">
    <reaction evidence="3 4">
        <text>N(6)-[(R)-lipoyl]-L-lysyl-[glycine-cleavage complex H protein] + glycine + H(+) = N(6)-[(R)-S(8)-aminomethyldihydrolipoyl]-L-lysyl-[glycine-cleavage complex H protein] + CO2</text>
        <dbReference type="Rhea" id="RHEA:24304"/>
        <dbReference type="Rhea" id="RHEA-COMP:10494"/>
        <dbReference type="Rhea" id="RHEA-COMP:10495"/>
        <dbReference type="ChEBI" id="CHEBI:15378"/>
        <dbReference type="ChEBI" id="CHEBI:16526"/>
        <dbReference type="ChEBI" id="CHEBI:57305"/>
        <dbReference type="ChEBI" id="CHEBI:83099"/>
        <dbReference type="ChEBI" id="CHEBI:83143"/>
        <dbReference type="EC" id="1.4.4.2"/>
    </reaction>
</comment>
<dbReference type="HAMAP" id="MF_00712">
    <property type="entry name" value="GcvPA"/>
    <property type="match status" value="1"/>
</dbReference>
<dbReference type="NCBIfam" id="NF001696">
    <property type="entry name" value="PRK00451.1"/>
    <property type="match status" value="1"/>
</dbReference>
<dbReference type="EC" id="1.4.4.2" evidence="4"/>
<evidence type="ECO:0000256" key="1">
    <source>
        <dbReference type="ARBA" id="ARBA00003788"/>
    </source>
</evidence>
<dbReference type="PANTHER" id="PTHR42806">
    <property type="entry name" value="GLYCINE CLEAVAGE SYSTEM P-PROTEIN"/>
    <property type="match status" value="1"/>
</dbReference>
<dbReference type="Gene3D" id="3.90.1150.10">
    <property type="entry name" value="Aspartate Aminotransferase, domain 1"/>
    <property type="match status" value="1"/>
</dbReference>
<gene>
    <name evidence="4" type="primary">gcvPA</name>
    <name evidence="6" type="ORF">FA727_10210</name>
</gene>
<dbReference type="InterPro" id="IPR015424">
    <property type="entry name" value="PyrdxlP-dep_Trfase"/>
</dbReference>
<dbReference type="AlphaFoldDB" id="A0A4U1DBD1"/>
<dbReference type="EMBL" id="SWBM01000001">
    <property type="protein sequence ID" value="TKC19882.1"/>
    <property type="molecule type" value="Genomic_DNA"/>
</dbReference>
<name>A0A4U1DBD1_9BACI</name>
<proteinExistence type="inferred from homology"/>
<dbReference type="GO" id="GO:0004375">
    <property type="term" value="F:glycine dehydrogenase (decarboxylating) activity"/>
    <property type="evidence" value="ECO:0007669"/>
    <property type="project" value="UniProtKB-EC"/>
</dbReference>
<dbReference type="RefSeq" id="WP_136830779.1">
    <property type="nucleotide sequence ID" value="NZ_SWBM01000001.1"/>
</dbReference>
<organism evidence="6 7">
    <name type="scientific">Robertmurraya kyonggiensis</name>
    <dbReference type="NCBI Taxonomy" id="1037680"/>
    <lineage>
        <taxon>Bacteria</taxon>
        <taxon>Bacillati</taxon>
        <taxon>Bacillota</taxon>
        <taxon>Bacilli</taxon>
        <taxon>Bacillales</taxon>
        <taxon>Bacillaceae</taxon>
        <taxon>Robertmurraya</taxon>
    </lineage>
</organism>
<dbReference type="GO" id="GO:0009116">
    <property type="term" value="P:nucleoside metabolic process"/>
    <property type="evidence" value="ECO:0007669"/>
    <property type="project" value="InterPro"/>
</dbReference>
<dbReference type="InterPro" id="IPR015421">
    <property type="entry name" value="PyrdxlP-dep_Trfase_major"/>
</dbReference>
<evidence type="ECO:0000259" key="5">
    <source>
        <dbReference type="Pfam" id="PF02347"/>
    </source>
</evidence>
<dbReference type="Pfam" id="PF02347">
    <property type="entry name" value="GDC-P"/>
    <property type="match status" value="1"/>
</dbReference>
<accession>A0A4U1DBD1</accession>
<dbReference type="CDD" id="cd00613">
    <property type="entry name" value="GDC-P"/>
    <property type="match status" value="1"/>
</dbReference>
<dbReference type="OrthoDB" id="9771867at2"/>
<dbReference type="FunFam" id="3.40.640.10:FF:000113">
    <property type="entry name" value="Probable glycine dehydrogenase (decarboxylating) subunit 1"/>
    <property type="match status" value="1"/>
</dbReference>
<dbReference type="InterPro" id="IPR020581">
    <property type="entry name" value="GDC_P"/>
</dbReference>
<protein>
    <recommendedName>
        <fullName evidence="4">Probable glycine dehydrogenase (decarboxylating) subunit 1</fullName>
        <ecNumber evidence="4">1.4.4.2</ecNumber>
    </recommendedName>
    <alternativeName>
        <fullName evidence="4">Glycine cleavage system P-protein subunit 1</fullName>
    </alternativeName>
    <alternativeName>
        <fullName evidence="4">Glycine decarboxylase subunit 1</fullName>
    </alternativeName>
    <alternativeName>
        <fullName evidence="4">Glycine dehydrogenase (aminomethyl-transferring) subunit 1</fullName>
    </alternativeName>
</protein>
<feature type="domain" description="Glycine cleavage system P-protein N-terminal" evidence="5">
    <location>
        <begin position="3"/>
        <end position="441"/>
    </location>
</feature>
<keyword evidence="2 4" id="KW-0560">Oxidoreductase</keyword>
<dbReference type="PANTHER" id="PTHR42806:SF1">
    <property type="entry name" value="GLYCINE DEHYDROGENASE (DECARBOXYLATING)"/>
    <property type="match status" value="1"/>
</dbReference>
<evidence type="ECO:0000256" key="2">
    <source>
        <dbReference type="ARBA" id="ARBA00023002"/>
    </source>
</evidence>
<dbReference type="Gene3D" id="3.40.640.10">
    <property type="entry name" value="Type I PLP-dependent aspartate aminotransferase-like (Major domain)"/>
    <property type="match status" value="1"/>
</dbReference>
<dbReference type="PIRSF" id="PIRSF006815">
    <property type="entry name" value="GcvPA"/>
    <property type="match status" value="1"/>
</dbReference>
<comment type="caution">
    <text evidence="6">The sequence shown here is derived from an EMBL/GenBank/DDBJ whole genome shotgun (WGS) entry which is preliminary data.</text>
</comment>
<dbReference type="SUPFAM" id="SSF53383">
    <property type="entry name" value="PLP-dependent transferases"/>
    <property type="match status" value="1"/>
</dbReference>
<comment type="function">
    <text evidence="1 4">The glycine cleavage system catalyzes the degradation of glycine. The P protein binds the alpha-amino group of glycine through its pyridoxal phosphate cofactor; CO(2) is released and the remaining methylamine moiety is then transferred to the lipoamide cofactor of the H protein.</text>
</comment>
<evidence type="ECO:0000313" key="6">
    <source>
        <dbReference type="EMBL" id="TKC19882.1"/>
    </source>
</evidence>
<sequence>MKHRYLPMTEADQNAMLDTIGVSNVQELFNDIPESVQFKGEYKIKAAKSETALLKELTRLAGKNADLRANTSFLGAGVYDHYMPVIVDHVLSRSEFYTAYTPYQPEISQGELQAIFEFQTMICELTGMDVANSSMYDGGTALAEAAMLSAGQTKKKRVLISSAVHPESKEVVKTYAKGQYIEVVEIPQLDGVTDLAALQELMDDSIAAVIVQYPNFFGRVEPLKELEEIIHSQKAMFVVSSNPLALGALTPPGEFGADIVVGDAQPFGIPTAFGGPHCGYFAVTEKLMRKVPGRLVGQTTDDQGRRGFVLTLQAREQHIRRDKATSNICSNQALNALAASVAMTALGKKGVKEMALQNIQRAHYAKKVLKEKGLELVFEGPSFNEFVIKLAKPVKEVNQALLQKGIIGGYDLGRDYPELSHHMLVAVTELRTKEEIDTFAQELGDYHA</sequence>
<dbReference type="InterPro" id="IPR015422">
    <property type="entry name" value="PyrdxlP-dep_Trfase_small"/>
</dbReference>